<sequence>MSCDSQGGTCDRAKRKSLLTKTPLHNESGGRGDARVRNLSARGLGGVTDIAIKPGQNLVIILNGIGPVRGRIAWVDGKKFGMEFDKAIDLDRLEMTNAPITHAPERFSVASRFQPVTDYKRPGFTHRR</sequence>
<feature type="domain" description="PilZ" evidence="2">
    <location>
        <begin position="26"/>
        <end position="90"/>
    </location>
</feature>
<organism evidence="3 4">
    <name type="scientific">Parasphingopyxis lamellibrachiae</name>
    <dbReference type="NCBI Taxonomy" id="680125"/>
    <lineage>
        <taxon>Bacteria</taxon>
        <taxon>Pseudomonadati</taxon>
        <taxon>Pseudomonadota</taxon>
        <taxon>Alphaproteobacteria</taxon>
        <taxon>Sphingomonadales</taxon>
        <taxon>Sphingomonadaceae</taxon>
        <taxon>Parasphingopyxis</taxon>
    </lineage>
</organism>
<feature type="region of interest" description="Disordered" evidence="1">
    <location>
        <begin position="14"/>
        <end position="34"/>
    </location>
</feature>
<dbReference type="AlphaFoldDB" id="A0A3D9FCH1"/>
<evidence type="ECO:0000313" key="3">
    <source>
        <dbReference type="EMBL" id="RED15282.1"/>
    </source>
</evidence>
<protein>
    <submittedName>
        <fullName evidence="3">PilZ domain-containing protein</fullName>
    </submittedName>
</protein>
<dbReference type="InterPro" id="IPR009875">
    <property type="entry name" value="PilZ_domain"/>
</dbReference>
<comment type="caution">
    <text evidence="3">The sequence shown here is derived from an EMBL/GenBank/DDBJ whole genome shotgun (WGS) entry which is preliminary data.</text>
</comment>
<name>A0A3D9FCH1_9SPHN</name>
<evidence type="ECO:0000256" key="1">
    <source>
        <dbReference type="SAM" id="MobiDB-lite"/>
    </source>
</evidence>
<keyword evidence="4" id="KW-1185">Reference proteome</keyword>
<dbReference type="EMBL" id="QRDP01000004">
    <property type="protein sequence ID" value="RED15282.1"/>
    <property type="molecule type" value="Genomic_DNA"/>
</dbReference>
<dbReference type="Proteomes" id="UP000256310">
    <property type="component" value="Unassembled WGS sequence"/>
</dbReference>
<dbReference type="Pfam" id="PF07238">
    <property type="entry name" value="PilZ"/>
    <property type="match status" value="1"/>
</dbReference>
<evidence type="ECO:0000259" key="2">
    <source>
        <dbReference type="Pfam" id="PF07238"/>
    </source>
</evidence>
<accession>A0A3D9FCH1</accession>
<gene>
    <name evidence="3" type="ORF">DFR46_0269</name>
</gene>
<dbReference type="GO" id="GO:0035438">
    <property type="term" value="F:cyclic-di-GMP binding"/>
    <property type="evidence" value="ECO:0007669"/>
    <property type="project" value="InterPro"/>
</dbReference>
<proteinExistence type="predicted"/>
<dbReference type="OrthoDB" id="7391081at2"/>
<evidence type="ECO:0000313" key="4">
    <source>
        <dbReference type="Proteomes" id="UP000256310"/>
    </source>
</evidence>
<reference evidence="3 4" key="1">
    <citation type="submission" date="2018-07" db="EMBL/GenBank/DDBJ databases">
        <title>Genomic Encyclopedia of Type Strains, Phase IV (KMG-IV): sequencing the most valuable type-strain genomes for metagenomic binning, comparative biology and taxonomic classification.</title>
        <authorList>
            <person name="Goeker M."/>
        </authorList>
    </citation>
    <scope>NUCLEOTIDE SEQUENCE [LARGE SCALE GENOMIC DNA]</scope>
    <source>
        <strain evidence="3 4">DSM 26725</strain>
    </source>
</reference>